<keyword evidence="4 7" id="KW-0472">Membrane</keyword>
<dbReference type="InterPro" id="IPR052337">
    <property type="entry name" value="SAT4-like"/>
</dbReference>
<evidence type="ECO:0000256" key="2">
    <source>
        <dbReference type="ARBA" id="ARBA00022692"/>
    </source>
</evidence>
<proteinExistence type="inferred from homology"/>
<dbReference type="EMBL" id="JAADJZ010000025">
    <property type="protein sequence ID" value="KAF2867042.1"/>
    <property type="molecule type" value="Genomic_DNA"/>
</dbReference>
<evidence type="ECO:0000256" key="6">
    <source>
        <dbReference type="SAM" id="MobiDB-lite"/>
    </source>
</evidence>
<evidence type="ECO:0000313" key="9">
    <source>
        <dbReference type="EMBL" id="KAF2867042.1"/>
    </source>
</evidence>
<feature type="transmembrane region" description="Helical" evidence="7">
    <location>
        <begin position="49"/>
        <end position="71"/>
    </location>
</feature>
<dbReference type="PANTHER" id="PTHR33048">
    <property type="entry name" value="PTH11-LIKE INTEGRAL MEMBRANE PROTEIN (AFU_ORTHOLOGUE AFUA_5G11245)"/>
    <property type="match status" value="1"/>
</dbReference>
<feature type="region of interest" description="Disordered" evidence="6">
    <location>
        <begin position="287"/>
        <end position="307"/>
    </location>
</feature>
<reference evidence="9 10" key="1">
    <citation type="submission" date="2020-01" db="EMBL/GenBank/DDBJ databases">
        <authorList>
            <consortium name="DOE Joint Genome Institute"/>
            <person name="Haridas S."/>
            <person name="Albert R."/>
            <person name="Binder M."/>
            <person name="Bloem J."/>
            <person name="Labutti K."/>
            <person name="Salamov A."/>
            <person name="Andreopoulos B."/>
            <person name="Baker S.E."/>
            <person name="Barry K."/>
            <person name="Bills G."/>
            <person name="Bluhm B.H."/>
            <person name="Cannon C."/>
            <person name="Castanera R."/>
            <person name="Culley D.E."/>
            <person name="Daum C."/>
            <person name="Ezra D."/>
            <person name="Gonzalez J.B."/>
            <person name="Henrissat B."/>
            <person name="Kuo A."/>
            <person name="Liang C."/>
            <person name="Lipzen A."/>
            <person name="Lutzoni F."/>
            <person name="Magnuson J."/>
            <person name="Mondo S."/>
            <person name="Nolan M."/>
            <person name="Ohm R."/>
            <person name="Pangilinan J."/>
            <person name="Park H.-J.H."/>
            <person name="Ramirez L."/>
            <person name="Alfaro M."/>
            <person name="Sun H."/>
            <person name="Tritt A."/>
            <person name="Yoshinaga Y."/>
            <person name="Zwiers L.-H.L."/>
            <person name="Turgeon B.G."/>
            <person name="Goodwin S.B."/>
            <person name="Spatafora J.W."/>
            <person name="Crous P.W."/>
            <person name="Grigoriev I.V."/>
        </authorList>
    </citation>
    <scope>NUCLEOTIDE SEQUENCE [LARGE SCALE GENOMIC DNA]</scope>
    <source>
        <strain evidence="9 10">CBS 611.86</strain>
    </source>
</reference>
<keyword evidence="10" id="KW-1185">Reference proteome</keyword>
<feature type="transmembrane region" description="Helical" evidence="7">
    <location>
        <begin position="253"/>
        <end position="277"/>
    </location>
</feature>
<evidence type="ECO:0000313" key="10">
    <source>
        <dbReference type="Proteomes" id="UP000481861"/>
    </source>
</evidence>
<dbReference type="AlphaFoldDB" id="A0A7C8M925"/>
<name>A0A7C8M925_9PLEO</name>
<feature type="transmembrane region" description="Helical" evidence="7">
    <location>
        <begin position="17"/>
        <end position="37"/>
    </location>
</feature>
<gene>
    <name evidence="9" type="ORF">BDV95DRAFT_446823</name>
</gene>
<sequence>MSSTENYVTQASLLDTTYAMIALTSTFMVARISIQVLHPKKLAAEDYLIYLAYILYIIMAVLYILVTPTIYKTSAVTAGRIPPYATIMADYLFIIKIFFVNTEVFWLVLWSVKFSLLAFYRRLLAGLHTVYIKLWWGVLVFCIVTLIGCIVSNFTSCSSMHAWFTPGACATPRDVQAQIASLYYSYAVDVLSDLMIMGLPIQLIWKLQMPWSQKISVIALFCTGFVCITFATLRVVEVGMKSGSSSTPSSSWLALWAVIECSIAIIIGCCPAFAALYRQARNTQKASYDPRGYSKQPSDSHRSGTPV</sequence>
<keyword evidence="2 7" id="KW-0812">Transmembrane</keyword>
<feature type="compositionally biased region" description="Basic and acidic residues" evidence="6">
    <location>
        <begin position="298"/>
        <end position="307"/>
    </location>
</feature>
<dbReference type="PANTHER" id="PTHR33048:SF146">
    <property type="entry name" value="INTEGRAL MEMBRANE PROTEIN"/>
    <property type="match status" value="1"/>
</dbReference>
<comment type="caution">
    <text evidence="9">The sequence shown here is derived from an EMBL/GenBank/DDBJ whole genome shotgun (WGS) entry which is preliminary data.</text>
</comment>
<protein>
    <recommendedName>
        <fullName evidence="8">Rhodopsin domain-containing protein</fullName>
    </recommendedName>
</protein>
<dbReference type="GO" id="GO:0016020">
    <property type="term" value="C:membrane"/>
    <property type="evidence" value="ECO:0007669"/>
    <property type="project" value="UniProtKB-SubCell"/>
</dbReference>
<dbReference type="InterPro" id="IPR049326">
    <property type="entry name" value="Rhodopsin_dom_fungi"/>
</dbReference>
<evidence type="ECO:0000256" key="7">
    <source>
        <dbReference type="SAM" id="Phobius"/>
    </source>
</evidence>
<evidence type="ECO:0000259" key="8">
    <source>
        <dbReference type="Pfam" id="PF20684"/>
    </source>
</evidence>
<evidence type="ECO:0000256" key="5">
    <source>
        <dbReference type="ARBA" id="ARBA00038359"/>
    </source>
</evidence>
<feature type="transmembrane region" description="Helical" evidence="7">
    <location>
        <begin position="215"/>
        <end position="233"/>
    </location>
</feature>
<feature type="domain" description="Rhodopsin" evidence="8">
    <location>
        <begin position="30"/>
        <end position="278"/>
    </location>
</feature>
<organism evidence="9 10">
    <name type="scientific">Massariosphaeria phaeospora</name>
    <dbReference type="NCBI Taxonomy" id="100035"/>
    <lineage>
        <taxon>Eukaryota</taxon>
        <taxon>Fungi</taxon>
        <taxon>Dikarya</taxon>
        <taxon>Ascomycota</taxon>
        <taxon>Pezizomycotina</taxon>
        <taxon>Dothideomycetes</taxon>
        <taxon>Pleosporomycetidae</taxon>
        <taxon>Pleosporales</taxon>
        <taxon>Pleosporales incertae sedis</taxon>
        <taxon>Massariosphaeria</taxon>
    </lineage>
</organism>
<evidence type="ECO:0000256" key="3">
    <source>
        <dbReference type="ARBA" id="ARBA00022989"/>
    </source>
</evidence>
<comment type="subcellular location">
    <subcellularLocation>
        <location evidence="1">Membrane</location>
        <topology evidence="1">Multi-pass membrane protein</topology>
    </subcellularLocation>
</comment>
<feature type="non-terminal residue" evidence="9">
    <location>
        <position position="307"/>
    </location>
</feature>
<accession>A0A7C8M925</accession>
<feature type="transmembrane region" description="Helical" evidence="7">
    <location>
        <begin position="91"/>
        <end position="112"/>
    </location>
</feature>
<keyword evidence="3 7" id="KW-1133">Transmembrane helix</keyword>
<dbReference type="Proteomes" id="UP000481861">
    <property type="component" value="Unassembled WGS sequence"/>
</dbReference>
<feature type="transmembrane region" description="Helical" evidence="7">
    <location>
        <begin position="133"/>
        <end position="154"/>
    </location>
</feature>
<evidence type="ECO:0000256" key="1">
    <source>
        <dbReference type="ARBA" id="ARBA00004141"/>
    </source>
</evidence>
<evidence type="ECO:0000256" key="4">
    <source>
        <dbReference type="ARBA" id="ARBA00023136"/>
    </source>
</evidence>
<dbReference type="OrthoDB" id="2988756at2759"/>
<dbReference type="Pfam" id="PF20684">
    <property type="entry name" value="Fung_rhodopsin"/>
    <property type="match status" value="1"/>
</dbReference>
<comment type="similarity">
    <text evidence="5">Belongs to the SAT4 family.</text>
</comment>